<sequence length="380" mass="42419">MYRVYISLKFYGIVNRGRQPMIGERLKRARAAAGLSMQALGDQVGVSANMIKKYEHDQSMPSSGVLVRLCKALSVRAEYFFRPAKVELAGVEYRKRCSTPKAILKRIEADVLDQAERWQELTNLWPDYPVQAFSAPAGMPAQLDSLQAVDNLADQVRQLWGLGASPIPDLIDVLETHGILVIITQVDAQAKFDGLQASVAGQPVIVVSADWPGDRQRFTLAHELGHLLMHGRLAEGLDEEKACNRFASALLVPASAMRQHLGVKRHMLEVRELYLLKAEFGLSMQGCLYRAGDLEIIPHAVRERLFMVFVKQGWRKQEPGAAYRQETTRLFQQLVYRALGEGIVGESKAAELLGMTVYQFHQARKLELLDAAALSGHTKD</sequence>
<dbReference type="Pfam" id="PF06114">
    <property type="entry name" value="Peptidase_M78"/>
    <property type="match status" value="1"/>
</dbReference>
<reference evidence="3 4" key="1">
    <citation type="submission" date="2023-08" db="EMBL/GenBank/DDBJ databases">
        <title>Complete Genome Sequence of Pseudomonas entomophila TVIN A01.</title>
        <authorList>
            <person name="Shelke T."/>
            <person name="Mahar N.S."/>
            <person name="Gupta I."/>
            <person name="Gupta V."/>
        </authorList>
    </citation>
    <scope>NUCLEOTIDE SEQUENCE [LARGE SCALE GENOMIC DNA]</scope>
    <source>
        <strain evidence="3 4">TVIN-A01</strain>
    </source>
</reference>
<dbReference type="EMBL" id="CP132921">
    <property type="protein sequence ID" value="WMW06964.1"/>
    <property type="molecule type" value="Genomic_DNA"/>
</dbReference>
<dbReference type="SMART" id="SM00530">
    <property type="entry name" value="HTH_XRE"/>
    <property type="match status" value="1"/>
</dbReference>
<dbReference type="PROSITE" id="PS50943">
    <property type="entry name" value="HTH_CROC1"/>
    <property type="match status" value="1"/>
</dbReference>
<dbReference type="InterPro" id="IPR010359">
    <property type="entry name" value="IrrE_HExxH"/>
</dbReference>
<evidence type="ECO:0000313" key="3">
    <source>
        <dbReference type="EMBL" id="WMW06964.1"/>
    </source>
</evidence>
<dbReference type="GeneID" id="32807626"/>
<dbReference type="RefSeq" id="WP_231845282.1">
    <property type="nucleotide sequence ID" value="NZ_CP132921.1"/>
</dbReference>
<accession>A0ABY9QTC2</accession>
<protein>
    <submittedName>
        <fullName evidence="3">XRE family transcriptional regulator</fullName>
    </submittedName>
</protein>
<gene>
    <name evidence="3" type="ORF">RAH46_06415</name>
</gene>
<organism evidence="3 4">
    <name type="scientific">Pseudomonas entomophila</name>
    <dbReference type="NCBI Taxonomy" id="312306"/>
    <lineage>
        <taxon>Bacteria</taxon>
        <taxon>Pseudomonadati</taxon>
        <taxon>Pseudomonadota</taxon>
        <taxon>Gammaproteobacteria</taxon>
        <taxon>Pseudomonadales</taxon>
        <taxon>Pseudomonadaceae</taxon>
        <taxon>Pseudomonas</taxon>
    </lineage>
</organism>
<keyword evidence="4" id="KW-1185">Reference proteome</keyword>
<dbReference type="PANTHER" id="PTHR43236:SF1">
    <property type="entry name" value="BLL7220 PROTEIN"/>
    <property type="match status" value="1"/>
</dbReference>
<evidence type="ECO:0000313" key="4">
    <source>
        <dbReference type="Proteomes" id="UP001183127"/>
    </source>
</evidence>
<dbReference type="InterPro" id="IPR052345">
    <property type="entry name" value="Rad_response_metalloprotease"/>
</dbReference>
<feature type="domain" description="HTH cro/C1-type" evidence="2">
    <location>
        <begin position="26"/>
        <end position="80"/>
    </location>
</feature>
<evidence type="ECO:0000259" key="2">
    <source>
        <dbReference type="PROSITE" id="PS50943"/>
    </source>
</evidence>
<dbReference type="Gene3D" id="1.10.10.2910">
    <property type="match status" value="1"/>
</dbReference>
<dbReference type="PANTHER" id="PTHR43236">
    <property type="entry name" value="ANTITOXIN HIGA1"/>
    <property type="match status" value="1"/>
</dbReference>
<dbReference type="SUPFAM" id="SSF47413">
    <property type="entry name" value="lambda repressor-like DNA-binding domains"/>
    <property type="match status" value="1"/>
</dbReference>
<dbReference type="InterPro" id="IPR010982">
    <property type="entry name" value="Lambda_DNA-bd_dom_sf"/>
</dbReference>
<name>A0ABY9QTC2_9PSED</name>
<evidence type="ECO:0000256" key="1">
    <source>
        <dbReference type="ARBA" id="ARBA00007227"/>
    </source>
</evidence>
<dbReference type="CDD" id="cd00093">
    <property type="entry name" value="HTH_XRE"/>
    <property type="match status" value="1"/>
</dbReference>
<dbReference type="InterPro" id="IPR001387">
    <property type="entry name" value="Cro/C1-type_HTH"/>
</dbReference>
<dbReference type="Gene3D" id="1.10.260.40">
    <property type="entry name" value="lambda repressor-like DNA-binding domains"/>
    <property type="match status" value="1"/>
</dbReference>
<dbReference type="Proteomes" id="UP001183127">
    <property type="component" value="Chromosome"/>
</dbReference>
<comment type="similarity">
    <text evidence="1">Belongs to the short-chain fatty acyl-CoA assimilation regulator (ScfR) family.</text>
</comment>
<dbReference type="Pfam" id="PF01381">
    <property type="entry name" value="HTH_3"/>
    <property type="match status" value="1"/>
</dbReference>
<proteinExistence type="inferred from homology"/>